<evidence type="ECO:0000256" key="4">
    <source>
        <dbReference type="ARBA" id="ARBA00022840"/>
    </source>
</evidence>
<evidence type="ECO:0000256" key="1">
    <source>
        <dbReference type="ARBA" id="ARBA00022741"/>
    </source>
</evidence>
<dbReference type="InterPro" id="IPR047187">
    <property type="entry name" value="SF1_C_Upf1"/>
</dbReference>
<dbReference type="Gene3D" id="3.40.50.300">
    <property type="entry name" value="P-loop containing nucleotide triphosphate hydrolases"/>
    <property type="match status" value="2"/>
</dbReference>
<keyword evidence="2" id="KW-0378">Hydrolase</keyword>
<dbReference type="Proteomes" id="UP000006250">
    <property type="component" value="Unassembled WGS sequence"/>
</dbReference>
<dbReference type="RefSeq" id="WP_005992648.1">
    <property type="nucleotide sequence ID" value="NZ_AECZ01000008.1"/>
</dbReference>
<feature type="domain" description="DNA2/NAM7 helicase-like C-terminal" evidence="6">
    <location>
        <begin position="953"/>
        <end position="1082"/>
    </location>
</feature>
<dbReference type="GO" id="GO:0043139">
    <property type="term" value="F:5'-3' DNA helicase activity"/>
    <property type="evidence" value="ECO:0007669"/>
    <property type="project" value="TreeGrafter"/>
</dbReference>
<dbReference type="AlphaFoldDB" id="E1JV82"/>
<keyword evidence="4" id="KW-0067">ATP-binding</keyword>
<evidence type="ECO:0000313" key="7">
    <source>
        <dbReference type="EMBL" id="EFL51676.1"/>
    </source>
</evidence>
<evidence type="ECO:0000313" key="8">
    <source>
        <dbReference type="Proteomes" id="UP000006250"/>
    </source>
</evidence>
<dbReference type="Pfam" id="PF13087">
    <property type="entry name" value="AAA_12"/>
    <property type="match status" value="1"/>
</dbReference>
<reference evidence="7 8" key="1">
    <citation type="submission" date="2010-08" db="EMBL/GenBank/DDBJ databases">
        <title>The draft genome of Desulfovibrio fructosovorans JJ.</title>
        <authorList>
            <consortium name="US DOE Joint Genome Institute (JGI-PGF)"/>
            <person name="Lucas S."/>
            <person name="Copeland A."/>
            <person name="Lapidus A."/>
            <person name="Cheng J.-F."/>
            <person name="Bruce D."/>
            <person name="Goodwin L."/>
            <person name="Pitluck S."/>
            <person name="Land M.L."/>
            <person name="Hauser L."/>
            <person name="Chang Y.-J."/>
            <person name="Jeffries C."/>
            <person name="Wall J.D."/>
            <person name="Stahl D.A."/>
            <person name="Arkin A.P."/>
            <person name="Dehal P."/>
            <person name="Stolyar S.M."/>
            <person name="Hazen T.C."/>
            <person name="Woyke T.J."/>
        </authorList>
    </citation>
    <scope>NUCLEOTIDE SEQUENCE [LARGE SCALE GENOMIC DNA]</scope>
    <source>
        <strain evidence="7 8">JJ</strain>
    </source>
</reference>
<keyword evidence="5" id="KW-0175">Coiled coil</keyword>
<dbReference type="InterPro" id="IPR050534">
    <property type="entry name" value="Coronavir_polyprotein_1ab"/>
</dbReference>
<gene>
    <name evidence="7" type="ORF">DesfrDRAFT_1531</name>
</gene>
<dbReference type="SUPFAM" id="SSF52540">
    <property type="entry name" value="P-loop containing nucleoside triphosphate hydrolases"/>
    <property type="match status" value="1"/>
</dbReference>
<dbReference type="eggNOG" id="COG1112">
    <property type="taxonomic scope" value="Bacteria"/>
</dbReference>
<dbReference type="EMBL" id="AECZ01000008">
    <property type="protein sequence ID" value="EFL51676.1"/>
    <property type="molecule type" value="Genomic_DNA"/>
</dbReference>
<evidence type="ECO:0000256" key="3">
    <source>
        <dbReference type="ARBA" id="ARBA00022806"/>
    </source>
</evidence>
<dbReference type="InterPro" id="IPR027417">
    <property type="entry name" value="P-loop_NTPase"/>
</dbReference>
<protein>
    <recommendedName>
        <fullName evidence="6">DNA2/NAM7 helicase-like C-terminal domain-containing protein</fullName>
    </recommendedName>
</protein>
<dbReference type="GO" id="GO:0005524">
    <property type="term" value="F:ATP binding"/>
    <property type="evidence" value="ECO:0007669"/>
    <property type="project" value="UniProtKB-KW"/>
</dbReference>
<name>E1JV82_SOLFR</name>
<evidence type="ECO:0000256" key="5">
    <source>
        <dbReference type="SAM" id="Coils"/>
    </source>
</evidence>
<dbReference type="STRING" id="596151.DesfrDRAFT_1531"/>
<organism evidence="7 8">
    <name type="scientific">Solidesulfovibrio fructosivorans JJ]</name>
    <dbReference type="NCBI Taxonomy" id="596151"/>
    <lineage>
        <taxon>Bacteria</taxon>
        <taxon>Pseudomonadati</taxon>
        <taxon>Thermodesulfobacteriota</taxon>
        <taxon>Desulfovibrionia</taxon>
        <taxon>Desulfovibrionales</taxon>
        <taxon>Desulfovibrionaceae</taxon>
        <taxon>Solidesulfovibrio</taxon>
    </lineage>
</organism>
<evidence type="ECO:0000259" key="6">
    <source>
        <dbReference type="Pfam" id="PF13087"/>
    </source>
</evidence>
<dbReference type="GO" id="GO:0016787">
    <property type="term" value="F:hydrolase activity"/>
    <property type="evidence" value="ECO:0007669"/>
    <property type="project" value="UniProtKB-KW"/>
</dbReference>
<dbReference type="InterPro" id="IPR041679">
    <property type="entry name" value="DNA2/NAM7-like_C"/>
</dbReference>
<proteinExistence type="predicted"/>
<evidence type="ECO:0000256" key="2">
    <source>
        <dbReference type="ARBA" id="ARBA00022801"/>
    </source>
</evidence>
<dbReference type="PANTHER" id="PTHR43788:SF8">
    <property type="entry name" value="DNA-BINDING PROTEIN SMUBP-2"/>
    <property type="match status" value="1"/>
</dbReference>
<dbReference type="PANTHER" id="PTHR43788">
    <property type="entry name" value="DNA2/NAM7 HELICASE FAMILY MEMBER"/>
    <property type="match status" value="1"/>
</dbReference>
<keyword evidence="1" id="KW-0547">Nucleotide-binding</keyword>
<dbReference type="CDD" id="cd18808">
    <property type="entry name" value="SF1_C_Upf1"/>
    <property type="match status" value="1"/>
</dbReference>
<feature type="coiled-coil region" evidence="5">
    <location>
        <begin position="563"/>
        <end position="597"/>
    </location>
</feature>
<accession>E1JV82</accession>
<sequence length="1115" mass="125274">MNKSSMISLVESDKERLLAILNSWHKIEFFIPFDLDGSVVQDTNQRKKINWLHKDSLQQGMEIFNFPACSDDKIPNYSLFLGVFDKNEIAPICQRMLQLGPDDNDTFENQERGDLEGATCFAKIKLNEHGEPLFDAISISTLPWALGMVQTLGLDGLSASSFALAQARLVERLQNFANQRETAGAPQPLTAEDIFALRDLLYDWAKFTPKDETAPAILQWQESHAKSGNADKDNTPEDDALQEPEVDILNSFFIKDLESAMEDAEAGKMSRSLREYLTPRNPAERIDIYSKEGRRTLQEKLRPNMFNRGHWFDAPDHLMSLMQQFAINMAFEVNEQRGIFSVNGPPGTGKTTLLRDIIAENVVRRAGVLAAFRTAACAFDGKKQLPLGNGTLVCTLKPELAGFEMIVASSNNAAVNNISKELPKQASLGKVWRDKTYIQQTAQKIATKNNGNKFTPLPPEKTQWGLIACALGNYANRKKFNEGFFFYPDNQNRSPAHKLGLLHIYDWIDQYNGPTFDEAKTTFLSKQTLVEDELTDRTLFASLAEELAGQTEDSYVAGNIEDLEHCQQELTRIKQALARATQEATEIRHSIHQAEMEWLTLEQQKPGWFSRLFRLSSDRKYRLAARVLTSKRECLEADIAAVDSRVNLLRDQEIQADTCCREAGGRLARRRREWEVKQKEFEALKQHFSNFDIPRTPDELETEAFQIRGLWNDERLSTLRTELFSAALTLHEAWLADVGRNKDRGGAGFRGNIMAISNYLKGHARLDNLDALTIWQSLFMIVPVVSTTFASFATQFKDVGSNMLGWLFIDEAGQAVPQAAVGALRRTQNAVVVGDPLQIEPVFTVPANLIRSISALSPHTKEGDYAPDVVSAQSLADACNTYGAYTSSYSRESQTWIGSPLRVHRRCIEPMFSVSNNIAYEGRMIFGLPHKSAPNQPPLPLESAWVNILGQTTNQQIVPSQIEFVIRLIINTFMQQNELPAIYVISPFKAVTKELRKKLKGDWAIYGATNKPAERTLNDWCKARIGTVHTFQGKEEDCVIMVLGADSDTKIGAAQWAASKPNLLNVAITRAKKRCFIVGDKKLWASMKYFPSAQREFKTITPEMALKATSLVSIT</sequence>
<keyword evidence="3" id="KW-0347">Helicase</keyword>
<keyword evidence="8" id="KW-1185">Reference proteome</keyword>
<comment type="caution">
    <text evidence="7">The sequence shown here is derived from an EMBL/GenBank/DDBJ whole genome shotgun (WGS) entry which is preliminary data.</text>
</comment>